<protein>
    <submittedName>
        <fullName evidence="1">Uncharacterized protein</fullName>
    </submittedName>
</protein>
<reference evidence="1" key="1">
    <citation type="journal article" date="2013" name="Lancet">
        <title>First case of E anophelis outbreak in an intensive-care unit.</title>
        <authorList>
            <person name="Teo J."/>
            <person name="Tan S.Y."/>
            <person name="Tay M."/>
            <person name="Ding Y."/>
            <person name="Kjelleberg S."/>
            <person name="Givskov M."/>
            <person name="Lin R.T."/>
            <person name="Yang L."/>
        </authorList>
    </citation>
    <scope>NUCLEOTIDE SEQUENCE [LARGE SCALE GENOMIC DNA]</scope>
    <source>
        <strain evidence="1">NUHP1</strain>
    </source>
</reference>
<dbReference type="STRING" id="1338011.BD94_3237"/>
<evidence type="ECO:0000313" key="2">
    <source>
        <dbReference type="Proteomes" id="UP000028933"/>
    </source>
</evidence>
<dbReference type="AlphaFoldDB" id="A0A077EHS6"/>
<evidence type="ECO:0000313" key="1">
    <source>
        <dbReference type="EMBL" id="AIL47012.1"/>
    </source>
</evidence>
<reference evidence="1" key="2">
    <citation type="journal article" date="2015" name="Genome Biol. Evol.">
        <title>Complete Genome Sequence and Transcriptomic Analysis of the Novel Pathogen Elizabethkingia anophelis in Response to Oxidative Stress.</title>
        <authorList>
            <person name="Li Y."/>
            <person name="Liu Y."/>
            <person name="Chew S.C."/>
            <person name="Tay M."/>
            <person name="Salido M.M."/>
            <person name="Teo J."/>
            <person name="Lauro F.M."/>
            <person name="Givskov M."/>
            <person name="Yang L."/>
        </authorList>
    </citation>
    <scope>NUCLEOTIDE SEQUENCE</scope>
    <source>
        <strain evidence="1">NUHP1</strain>
    </source>
</reference>
<name>A0A077EHS6_9FLAO</name>
<sequence length="110" mass="12401">MNAYHKRKTSRLYLQEYLPPVIKKTVNVKKRNLAKGIISNVSVEADTDVKKDTDKNTLRAYIPPTIDVTLVEMENGIAANSGFALPVKAGIQVDETWDNADIKPDQPIYW</sequence>
<dbReference type="KEGG" id="eao:BD94_3237"/>
<proteinExistence type="predicted"/>
<dbReference type="eggNOG" id="ENOG502ZEFM">
    <property type="taxonomic scope" value="Bacteria"/>
</dbReference>
<dbReference type="Proteomes" id="UP000028933">
    <property type="component" value="Chromosome"/>
</dbReference>
<organism evidence="1 2">
    <name type="scientific">Elizabethkingia anophelis NUHP1</name>
    <dbReference type="NCBI Taxonomy" id="1338011"/>
    <lineage>
        <taxon>Bacteria</taxon>
        <taxon>Pseudomonadati</taxon>
        <taxon>Bacteroidota</taxon>
        <taxon>Flavobacteriia</taxon>
        <taxon>Flavobacteriales</taxon>
        <taxon>Weeksellaceae</taxon>
        <taxon>Elizabethkingia</taxon>
    </lineage>
</organism>
<dbReference type="HOGENOM" id="CLU_2166994_0_0_10"/>
<gene>
    <name evidence="1" type="ORF">BD94_3237</name>
</gene>
<dbReference type="EMBL" id="CP007547">
    <property type="protein sequence ID" value="AIL47012.1"/>
    <property type="molecule type" value="Genomic_DNA"/>
</dbReference>
<dbReference type="RefSeq" id="WP_021348199.1">
    <property type="nucleotide sequence ID" value="NZ_CP007547.1"/>
</dbReference>
<accession>A0A077EHS6</accession>